<keyword evidence="1" id="KW-0227">DNA damage</keyword>
<keyword evidence="1" id="KW-0234">DNA repair</keyword>
<reference evidence="4" key="1">
    <citation type="submission" date="2017-01" db="EMBL/GenBank/DDBJ databases">
        <title>Comparative genomics of anhydrobiosis in the tardigrade Hypsibius dujardini.</title>
        <authorList>
            <person name="Yoshida Y."/>
            <person name="Koutsovoulos G."/>
            <person name="Laetsch D."/>
            <person name="Stevens L."/>
            <person name="Kumar S."/>
            <person name="Horikawa D."/>
            <person name="Ishino K."/>
            <person name="Komine S."/>
            <person name="Tomita M."/>
            <person name="Blaxter M."/>
            <person name="Arakawa K."/>
        </authorList>
    </citation>
    <scope>NUCLEOTIDE SEQUENCE [LARGE SCALE GENOMIC DNA]</scope>
    <source>
        <strain evidence="4">Z151</strain>
    </source>
</reference>
<dbReference type="EMBL" id="MTYJ01000547">
    <property type="protein sequence ID" value="OWA55113.1"/>
    <property type="molecule type" value="Genomic_DNA"/>
</dbReference>
<evidence type="ECO:0000313" key="3">
    <source>
        <dbReference type="EMBL" id="OWA55113.1"/>
    </source>
</evidence>
<feature type="domain" description="DNA helicase Pif1-like DEAD-box helicase" evidence="2">
    <location>
        <begin position="2"/>
        <end position="154"/>
    </location>
</feature>
<dbReference type="SUPFAM" id="SSF52540">
    <property type="entry name" value="P-loop containing nucleoside triphosphate hydrolases"/>
    <property type="match status" value="1"/>
</dbReference>
<protein>
    <recommendedName>
        <fullName evidence="1">ATP-dependent DNA helicase</fullName>
        <ecNumber evidence="1">5.6.2.3</ecNumber>
    </recommendedName>
</protein>
<keyword evidence="1" id="KW-0547">Nucleotide-binding</keyword>
<keyword evidence="4" id="KW-1185">Reference proteome</keyword>
<name>A0A9X6RP67_HYPEX</name>
<dbReference type="Pfam" id="PF05970">
    <property type="entry name" value="PIF1"/>
    <property type="match status" value="1"/>
</dbReference>
<evidence type="ECO:0000313" key="4">
    <source>
        <dbReference type="Proteomes" id="UP000192578"/>
    </source>
</evidence>
<evidence type="ECO:0000259" key="2">
    <source>
        <dbReference type="Pfam" id="PF05970"/>
    </source>
</evidence>
<proteinExistence type="inferred from homology"/>
<dbReference type="InterPro" id="IPR010285">
    <property type="entry name" value="DNA_helicase_pif1-like_DEAD"/>
</dbReference>
<keyword evidence="1" id="KW-0067">ATP-binding</keyword>
<dbReference type="OrthoDB" id="10032644at2759"/>
<comment type="cofactor">
    <cofactor evidence="1">
        <name>Mg(2+)</name>
        <dbReference type="ChEBI" id="CHEBI:18420"/>
    </cofactor>
</comment>
<accession>A0A9X6RP67</accession>
<dbReference type="GO" id="GO:0000723">
    <property type="term" value="P:telomere maintenance"/>
    <property type="evidence" value="ECO:0007669"/>
    <property type="project" value="InterPro"/>
</dbReference>
<comment type="caution">
    <text evidence="3">The sequence shown here is derived from an EMBL/GenBank/DDBJ whole genome shotgun (WGS) entry which is preliminary data.</text>
</comment>
<dbReference type="EC" id="5.6.2.3" evidence="1"/>
<dbReference type="GO" id="GO:0043139">
    <property type="term" value="F:5'-3' DNA helicase activity"/>
    <property type="evidence" value="ECO:0007669"/>
    <property type="project" value="UniProtKB-EC"/>
</dbReference>
<keyword evidence="1" id="KW-0347">Helicase</keyword>
<dbReference type="Gene3D" id="3.40.50.300">
    <property type="entry name" value="P-loop containing nucleotide triphosphate hydrolases"/>
    <property type="match status" value="1"/>
</dbReference>
<keyword evidence="1" id="KW-0233">DNA recombination</keyword>
<dbReference type="Proteomes" id="UP000192578">
    <property type="component" value="Unassembled WGS sequence"/>
</dbReference>
<dbReference type="AlphaFoldDB" id="A0A9X6RP67"/>
<dbReference type="InterPro" id="IPR027417">
    <property type="entry name" value="P-loop_NTPase"/>
</dbReference>
<keyword evidence="1" id="KW-0378">Hydrolase</keyword>
<dbReference type="GO" id="GO:0006310">
    <property type="term" value="P:DNA recombination"/>
    <property type="evidence" value="ECO:0007669"/>
    <property type="project" value="UniProtKB-KW"/>
</dbReference>
<dbReference type="GO" id="GO:0016787">
    <property type="term" value="F:hydrolase activity"/>
    <property type="evidence" value="ECO:0007669"/>
    <property type="project" value="UniProtKB-KW"/>
</dbReference>
<comment type="similarity">
    <text evidence="1">Belongs to the helicase family.</text>
</comment>
<dbReference type="InterPro" id="IPR051055">
    <property type="entry name" value="PIF1_helicase"/>
</dbReference>
<evidence type="ECO:0000256" key="1">
    <source>
        <dbReference type="RuleBase" id="RU363044"/>
    </source>
</evidence>
<sequence length="210" mass="23544">MTPSQRSAFTYATDKWEAGQPVRLLITGGAGVGKSYLLKALVAWLRDRHITFAKCATTGIAAHLIGGRTVHSFLGMDFEFNSRIQHGTFQAKALSDTQVVFVDEVSMMPREALTMLDETLRKFNNQNNGTPFAGKSIVLLGDPAQLQAVGKETYALATRFRQAREKGQMYRPSHKFPLTLFQRTDRAMRMKKLSGEKMKPREAPLYSRIS</sequence>
<dbReference type="GO" id="GO:0006281">
    <property type="term" value="P:DNA repair"/>
    <property type="evidence" value="ECO:0007669"/>
    <property type="project" value="UniProtKB-KW"/>
</dbReference>
<comment type="catalytic activity">
    <reaction evidence="1">
        <text>ATP + H2O = ADP + phosphate + H(+)</text>
        <dbReference type="Rhea" id="RHEA:13065"/>
        <dbReference type="ChEBI" id="CHEBI:15377"/>
        <dbReference type="ChEBI" id="CHEBI:15378"/>
        <dbReference type="ChEBI" id="CHEBI:30616"/>
        <dbReference type="ChEBI" id="CHEBI:43474"/>
        <dbReference type="ChEBI" id="CHEBI:456216"/>
        <dbReference type="EC" id="5.6.2.3"/>
    </reaction>
</comment>
<dbReference type="GO" id="GO:0005524">
    <property type="term" value="F:ATP binding"/>
    <property type="evidence" value="ECO:0007669"/>
    <property type="project" value="UniProtKB-KW"/>
</dbReference>
<dbReference type="PANTHER" id="PTHR47642">
    <property type="entry name" value="ATP-DEPENDENT DNA HELICASE"/>
    <property type="match status" value="1"/>
</dbReference>
<organism evidence="3 4">
    <name type="scientific">Hypsibius exemplaris</name>
    <name type="common">Freshwater tardigrade</name>
    <dbReference type="NCBI Taxonomy" id="2072580"/>
    <lineage>
        <taxon>Eukaryota</taxon>
        <taxon>Metazoa</taxon>
        <taxon>Ecdysozoa</taxon>
        <taxon>Tardigrada</taxon>
        <taxon>Eutardigrada</taxon>
        <taxon>Parachela</taxon>
        <taxon>Hypsibioidea</taxon>
        <taxon>Hypsibiidae</taxon>
        <taxon>Hypsibius</taxon>
    </lineage>
</organism>
<gene>
    <name evidence="3" type="ORF">BV898_19497</name>
</gene>